<comment type="caution">
    <text evidence="5">The sequence shown here is derived from an EMBL/GenBank/DDBJ whole genome shotgun (WGS) entry which is preliminary data.</text>
</comment>
<keyword evidence="6" id="KW-1185">Reference proteome</keyword>
<name>A0ABW9NZP5_9ACTN</name>
<evidence type="ECO:0000256" key="3">
    <source>
        <dbReference type="SAM" id="MobiDB-lite"/>
    </source>
</evidence>
<evidence type="ECO:0000313" key="6">
    <source>
        <dbReference type="Proteomes" id="UP000460558"/>
    </source>
</evidence>
<dbReference type="Proteomes" id="UP000460558">
    <property type="component" value="Unassembled WGS sequence"/>
</dbReference>
<feature type="compositionally biased region" description="Low complexity" evidence="3">
    <location>
        <begin position="242"/>
        <end position="252"/>
    </location>
</feature>
<reference evidence="5 6" key="1">
    <citation type="submission" date="2019-06" db="EMBL/GenBank/DDBJ databases">
        <title>Comparative genomics and metabolomics analyses of clavulanic acid producing Streptomyces species provides insight into specialized metabolism and evolution of beta-lactam biosynthetic gene clusters.</title>
        <authorList>
            <person name="Moore M.A."/>
            <person name="Cruz-Morales P."/>
            <person name="Barona Gomez F."/>
            <person name="Kapil T."/>
        </authorList>
    </citation>
    <scope>NUCLEOTIDE SEQUENCE [LARGE SCALE GENOMIC DNA]</scope>
    <source>
        <strain evidence="5 6">T-272</strain>
    </source>
</reference>
<dbReference type="EMBL" id="VDEQ01000277">
    <property type="protein sequence ID" value="MQS38683.1"/>
    <property type="molecule type" value="Genomic_DNA"/>
</dbReference>
<dbReference type="RefSeq" id="WP_153485999.1">
    <property type="nucleotide sequence ID" value="NZ_VDEQ01000277.1"/>
</dbReference>
<accession>A0ABW9NZP5</accession>
<protein>
    <recommendedName>
        <fullName evidence="4">Leucine-binding protein domain-containing protein</fullName>
    </recommendedName>
</protein>
<comment type="similarity">
    <text evidence="1">Belongs to the leucine-binding protein family.</text>
</comment>
<evidence type="ECO:0000259" key="4">
    <source>
        <dbReference type="Pfam" id="PF13458"/>
    </source>
</evidence>
<proteinExistence type="inferred from homology"/>
<evidence type="ECO:0000256" key="1">
    <source>
        <dbReference type="ARBA" id="ARBA00010062"/>
    </source>
</evidence>
<gene>
    <name evidence="5" type="ORF">FFZ77_24770</name>
</gene>
<feature type="region of interest" description="Disordered" evidence="3">
    <location>
        <begin position="1"/>
        <end position="27"/>
    </location>
</feature>
<sequence length="454" mass="47673">MTGRRRSLSPRPSWTRSARARAPRPGPSWATAAVAAGAVLVAGCGVLPGSGGGSREPVTVMTFAPEKTQATNMPGMPAMAKAYARWVNSEGGIDGHELRVITCNEGNTSQGAADCARRAAREKVDAVVGSYSQHGSSFMAPLEAAGIPFIGGFGISEEEFTSFLSYPVNGGQAALLAGHGIQLADVCGRVALVRPDSLAGDELPALLNTGLAEGGNRAADVLAAEDATDYTEAAAAARAKAGVPEGAGVPEEAGAEEAGGEPRPGCVTAALGDRTETFFDSFRRLPEDDLTVRVSSVLGSVGQPLIDRTGGRKGVFEGAFITGWYPAAGDPRWSGMKRVIADHAFGDNRIDAADPGAQTTWIAYTVLRKVIESLDTDEVTPHQLTKAFSRGVRVTTGGLTPELRWEYKDMIGIGEFPRIVNWRVTFQVVRDGRLVAQRKEFVDVGETLSESTAG</sequence>
<dbReference type="InterPro" id="IPR028082">
    <property type="entry name" value="Peripla_BP_I"/>
</dbReference>
<dbReference type="Pfam" id="PF13458">
    <property type="entry name" value="Peripla_BP_6"/>
    <property type="match status" value="1"/>
</dbReference>
<evidence type="ECO:0000256" key="2">
    <source>
        <dbReference type="ARBA" id="ARBA00022729"/>
    </source>
</evidence>
<dbReference type="Gene3D" id="3.40.50.2300">
    <property type="match status" value="1"/>
</dbReference>
<dbReference type="InterPro" id="IPR028081">
    <property type="entry name" value="Leu-bd"/>
</dbReference>
<organism evidence="5 6">
    <name type="scientific">Streptomyces katsurahamanus</name>
    <dbReference type="NCBI Taxonomy" id="2577098"/>
    <lineage>
        <taxon>Bacteria</taxon>
        <taxon>Bacillati</taxon>
        <taxon>Actinomycetota</taxon>
        <taxon>Actinomycetes</taxon>
        <taxon>Kitasatosporales</taxon>
        <taxon>Streptomycetaceae</taxon>
        <taxon>Streptomyces</taxon>
    </lineage>
</organism>
<feature type="region of interest" description="Disordered" evidence="3">
    <location>
        <begin position="242"/>
        <end position="264"/>
    </location>
</feature>
<dbReference type="SUPFAM" id="SSF53822">
    <property type="entry name" value="Periplasmic binding protein-like I"/>
    <property type="match status" value="1"/>
</dbReference>
<keyword evidence="2" id="KW-0732">Signal</keyword>
<evidence type="ECO:0000313" key="5">
    <source>
        <dbReference type="EMBL" id="MQS38683.1"/>
    </source>
</evidence>
<feature type="domain" description="Leucine-binding protein" evidence="4">
    <location>
        <begin position="70"/>
        <end position="395"/>
    </location>
</feature>